<dbReference type="AlphaFoldDB" id="G0MWM4"/>
<dbReference type="Proteomes" id="UP000008068">
    <property type="component" value="Unassembled WGS sequence"/>
</dbReference>
<evidence type="ECO:0000256" key="1">
    <source>
        <dbReference type="SAM" id="Phobius"/>
    </source>
</evidence>
<reference evidence="3" key="1">
    <citation type="submission" date="2011-07" db="EMBL/GenBank/DDBJ databases">
        <authorList>
            <consortium name="Caenorhabditis brenneri Sequencing and Analysis Consortium"/>
            <person name="Wilson R.K."/>
        </authorList>
    </citation>
    <scope>NUCLEOTIDE SEQUENCE [LARGE SCALE GENOMIC DNA]</scope>
    <source>
        <strain evidence="3">PB2801</strain>
    </source>
</reference>
<dbReference type="OMA" id="HEGRMII"/>
<protein>
    <submittedName>
        <fullName evidence="2">Uncharacterized protein</fullName>
    </submittedName>
</protein>
<keyword evidence="1" id="KW-0472">Membrane</keyword>
<dbReference type="OrthoDB" id="5870974at2759"/>
<proteinExistence type="predicted"/>
<name>G0MWM4_CAEBE</name>
<keyword evidence="3" id="KW-1185">Reference proteome</keyword>
<evidence type="ECO:0000313" key="2">
    <source>
        <dbReference type="EMBL" id="EGT46368.1"/>
    </source>
</evidence>
<dbReference type="FunCoup" id="G0MWM4">
    <property type="interactions" value="371"/>
</dbReference>
<sequence>MLVCPLQSSLSLFGLFLYFIIFVAARPIDDQKEKINLDKLNDIFNITDIPDSGVEKRDAGNGTVETKKEERKVRIEKLIDPSTFITLKENDWRDAHEGRMIIWSHESQHHPDYGKTFTDRRQTYTYRQSKSSQLMSFCILGSVIGFILYTYFSHVIMMRKLNREREATRLRELVHRSALIMAGSAHQNEYDFSERRHSLINMFKAFKL</sequence>
<dbReference type="HOGENOM" id="CLU_1321956_0_0_1"/>
<keyword evidence="1" id="KW-1133">Transmembrane helix</keyword>
<gene>
    <name evidence="2" type="ORF">CAEBREN_00162</name>
</gene>
<feature type="transmembrane region" description="Helical" evidence="1">
    <location>
        <begin position="134"/>
        <end position="152"/>
    </location>
</feature>
<keyword evidence="1" id="KW-0812">Transmembrane</keyword>
<feature type="transmembrane region" description="Helical" evidence="1">
    <location>
        <begin position="6"/>
        <end position="25"/>
    </location>
</feature>
<dbReference type="eggNOG" id="ENOG502TH3R">
    <property type="taxonomic scope" value="Eukaryota"/>
</dbReference>
<accession>G0MWM4</accession>
<organism evidence="3">
    <name type="scientific">Caenorhabditis brenneri</name>
    <name type="common">Nematode worm</name>
    <dbReference type="NCBI Taxonomy" id="135651"/>
    <lineage>
        <taxon>Eukaryota</taxon>
        <taxon>Metazoa</taxon>
        <taxon>Ecdysozoa</taxon>
        <taxon>Nematoda</taxon>
        <taxon>Chromadorea</taxon>
        <taxon>Rhabditida</taxon>
        <taxon>Rhabditina</taxon>
        <taxon>Rhabditomorpha</taxon>
        <taxon>Rhabditoidea</taxon>
        <taxon>Rhabditidae</taxon>
        <taxon>Peloderinae</taxon>
        <taxon>Caenorhabditis</taxon>
    </lineage>
</organism>
<dbReference type="EMBL" id="GL379817">
    <property type="protein sequence ID" value="EGT46368.1"/>
    <property type="molecule type" value="Genomic_DNA"/>
</dbReference>
<dbReference type="InParanoid" id="G0MWM4"/>
<evidence type="ECO:0000313" key="3">
    <source>
        <dbReference type="Proteomes" id="UP000008068"/>
    </source>
</evidence>